<accession>A0A2H1V6I5</accession>
<sequence length="63" mass="6644">MRNIISLFCYRDVVALACGYTVDCTVGAVAGQLAAVQRVAGFILVRSNSLCDPQIVVSGPGRK</sequence>
<reference evidence="1" key="1">
    <citation type="submission" date="2016-07" db="EMBL/GenBank/DDBJ databases">
        <authorList>
            <person name="Bretaudeau A."/>
        </authorList>
    </citation>
    <scope>NUCLEOTIDE SEQUENCE</scope>
    <source>
        <strain evidence="1">Rice</strain>
        <tissue evidence="1">Whole body</tissue>
    </source>
</reference>
<gene>
    <name evidence="1" type="ORF">SFRICE_029200</name>
</gene>
<protein>
    <submittedName>
        <fullName evidence="1">SFRICE_029200</fullName>
    </submittedName>
</protein>
<dbReference type="AlphaFoldDB" id="A0A2H1V6I5"/>
<organism evidence="1">
    <name type="scientific">Spodoptera frugiperda</name>
    <name type="common">Fall armyworm</name>
    <dbReference type="NCBI Taxonomy" id="7108"/>
    <lineage>
        <taxon>Eukaryota</taxon>
        <taxon>Metazoa</taxon>
        <taxon>Ecdysozoa</taxon>
        <taxon>Arthropoda</taxon>
        <taxon>Hexapoda</taxon>
        <taxon>Insecta</taxon>
        <taxon>Pterygota</taxon>
        <taxon>Neoptera</taxon>
        <taxon>Endopterygota</taxon>
        <taxon>Lepidoptera</taxon>
        <taxon>Glossata</taxon>
        <taxon>Ditrysia</taxon>
        <taxon>Noctuoidea</taxon>
        <taxon>Noctuidae</taxon>
        <taxon>Amphipyrinae</taxon>
        <taxon>Spodoptera</taxon>
    </lineage>
</organism>
<dbReference type="EMBL" id="ODYU01000945">
    <property type="protein sequence ID" value="SOQ36465.1"/>
    <property type="molecule type" value="Genomic_DNA"/>
</dbReference>
<evidence type="ECO:0000313" key="1">
    <source>
        <dbReference type="EMBL" id="SOQ36465.1"/>
    </source>
</evidence>
<name>A0A2H1V6I5_SPOFR</name>
<proteinExistence type="predicted"/>